<keyword evidence="3" id="KW-0378">Hydrolase</keyword>
<gene>
    <name evidence="10" type="primary">recG</name>
    <name evidence="10" type="ORF">GCM10009788_27310</name>
</gene>
<evidence type="ECO:0000256" key="4">
    <source>
        <dbReference type="ARBA" id="ARBA00022806"/>
    </source>
</evidence>
<dbReference type="InterPro" id="IPR027417">
    <property type="entry name" value="P-loop_NTPase"/>
</dbReference>
<dbReference type="SMART" id="SM00490">
    <property type="entry name" value="HELICc"/>
    <property type="match status" value="1"/>
</dbReference>
<accession>A0ABN2ALL7</accession>
<evidence type="ECO:0000256" key="6">
    <source>
        <dbReference type="ARBA" id="ARBA00023125"/>
    </source>
</evidence>
<evidence type="ECO:0000259" key="8">
    <source>
        <dbReference type="PROSITE" id="PS51192"/>
    </source>
</evidence>
<dbReference type="PROSITE" id="PS51192">
    <property type="entry name" value="HELICASE_ATP_BIND_1"/>
    <property type="match status" value="1"/>
</dbReference>
<dbReference type="GO" id="GO:0004386">
    <property type="term" value="F:helicase activity"/>
    <property type="evidence" value="ECO:0007669"/>
    <property type="project" value="UniProtKB-KW"/>
</dbReference>
<keyword evidence="4 10" id="KW-0347">Helicase</keyword>
<evidence type="ECO:0000313" key="11">
    <source>
        <dbReference type="Proteomes" id="UP001500842"/>
    </source>
</evidence>
<dbReference type="Gene3D" id="2.40.50.140">
    <property type="entry name" value="Nucleic acid-binding proteins"/>
    <property type="match status" value="1"/>
</dbReference>
<comment type="caution">
    <text evidence="10">The sequence shown here is derived from an EMBL/GenBank/DDBJ whole genome shotgun (WGS) entry which is preliminary data.</text>
</comment>
<reference evidence="10 11" key="1">
    <citation type="journal article" date="2019" name="Int. J. Syst. Evol. Microbiol.">
        <title>The Global Catalogue of Microorganisms (GCM) 10K type strain sequencing project: providing services to taxonomists for standard genome sequencing and annotation.</title>
        <authorList>
            <consortium name="The Broad Institute Genomics Platform"/>
            <consortium name="The Broad Institute Genome Sequencing Center for Infectious Disease"/>
            <person name="Wu L."/>
            <person name="Ma J."/>
        </authorList>
    </citation>
    <scope>NUCLEOTIDE SEQUENCE [LARGE SCALE GENOMIC DNA]</scope>
    <source>
        <strain evidence="10 11">JCM 14942</strain>
    </source>
</reference>
<keyword evidence="5" id="KW-0067">ATP-binding</keyword>
<organism evidence="10 11">
    <name type="scientific">Nocardioides humi</name>
    <dbReference type="NCBI Taxonomy" id="449461"/>
    <lineage>
        <taxon>Bacteria</taxon>
        <taxon>Bacillati</taxon>
        <taxon>Actinomycetota</taxon>
        <taxon>Actinomycetes</taxon>
        <taxon>Propionibacteriales</taxon>
        <taxon>Nocardioidaceae</taxon>
        <taxon>Nocardioides</taxon>
    </lineage>
</organism>
<evidence type="ECO:0000256" key="7">
    <source>
        <dbReference type="ARBA" id="ARBA00023204"/>
    </source>
</evidence>
<dbReference type="InterPro" id="IPR001650">
    <property type="entry name" value="Helicase_C-like"/>
</dbReference>
<evidence type="ECO:0000256" key="3">
    <source>
        <dbReference type="ARBA" id="ARBA00022801"/>
    </source>
</evidence>
<evidence type="ECO:0000313" key="10">
    <source>
        <dbReference type="EMBL" id="GAA1521992.1"/>
    </source>
</evidence>
<protein>
    <submittedName>
        <fullName evidence="10">ATP-dependent DNA helicase RecG</fullName>
    </submittedName>
</protein>
<feature type="domain" description="Helicase ATP-binding" evidence="8">
    <location>
        <begin position="299"/>
        <end position="472"/>
    </location>
</feature>
<dbReference type="RefSeq" id="WP_141006749.1">
    <property type="nucleotide sequence ID" value="NZ_BAAAOR010000023.1"/>
</dbReference>
<dbReference type="EMBL" id="BAAAOR010000023">
    <property type="protein sequence ID" value="GAA1521992.1"/>
    <property type="molecule type" value="Genomic_DNA"/>
</dbReference>
<dbReference type="CDD" id="cd17992">
    <property type="entry name" value="DEXHc_RecG"/>
    <property type="match status" value="1"/>
</dbReference>
<dbReference type="PANTHER" id="PTHR47964:SF1">
    <property type="entry name" value="ATP-DEPENDENT DNA HELICASE HOMOLOG RECG, CHLOROPLASTIC"/>
    <property type="match status" value="1"/>
</dbReference>
<proteinExistence type="predicted"/>
<dbReference type="Gene3D" id="3.40.50.300">
    <property type="entry name" value="P-loop containing nucleotide triphosphate hydrolases"/>
    <property type="match status" value="2"/>
</dbReference>
<dbReference type="PROSITE" id="PS51194">
    <property type="entry name" value="HELICASE_CTER"/>
    <property type="match status" value="1"/>
</dbReference>
<name>A0ABN2ALL7_9ACTN</name>
<sequence length="751" mass="80680">MAITLDSPLTAVLGATTPAKRKKFADGLGLHTVGDLLRHLPRRYLETGSLSRVDNLRIGQMLCVVGEIAECDVKTYKDRRTGRPAYRVEAVLRTGGPRLRMTFFAKNQGTAGWHARRVAVGNRGVFLGKADRFRDQWQLVNPAMTIFGMGDSDDAAEDGGAQDVLDFGPLYPIYPLTKGVETWDVARAVKFALDVVEEIPERLPAALRGEYDVIGIRQAYDDVHRPEDRDQVGRAHHRFRFEEALVTQLVLGRRRRAVRAQGATARTGGDGALLGAFDATLPFELTAGQVEVGAQIEQDLAQPHPMNRLLQGEVGSGKTLVALRAMLRVVDSGGQAALLAPTEVLAQQHYRSIVTMLGDLALGGTIFGSGAGTRVELLTGSMTKTQRTEPLSRIASGDAGIVIGTHALLQDQVMFADLGLVVVDEQHRFGVEQRAALTDKAAAPPHLLVMTATPIPRTVAMTVFGDLETSTLSELPAGRAPIQTNVVPLAEQPGWIGRVWERVREEVGKGHQVYVLCPRISGDEAEAGQVDAVDLPDEEAPAEETPRPPAAAVEETVARLGEGPLNGLRIGCLHGRLPADEKDATMRAFAAGELDVLVSTTVIEVGVDVHNATAMVILDADRFGISQLHQLRGRVGRGGLPGLCLLVSHAEAATPARERLDAVASTTDGFLLSRVDLEQRREGDVLGASQAGRRSSLENLRVLRDEDTIVAARTAAEGLLDADADLGQVPGLAAAVRDLEQSQQAEFVDKS</sequence>
<keyword evidence="6" id="KW-0238">DNA-binding</keyword>
<dbReference type="SMART" id="SM00487">
    <property type="entry name" value="DEXDc"/>
    <property type="match status" value="1"/>
</dbReference>
<dbReference type="CDD" id="cd04488">
    <property type="entry name" value="RecG_wedge_OBF"/>
    <property type="match status" value="1"/>
</dbReference>
<keyword evidence="11" id="KW-1185">Reference proteome</keyword>
<dbReference type="Pfam" id="PF00270">
    <property type="entry name" value="DEAD"/>
    <property type="match status" value="1"/>
</dbReference>
<dbReference type="Proteomes" id="UP001500842">
    <property type="component" value="Unassembled WGS sequence"/>
</dbReference>
<dbReference type="InterPro" id="IPR047112">
    <property type="entry name" value="RecG/Mfd"/>
</dbReference>
<evidence type="ECO:0000256" key="1">
    <source>
        <dbReference type="ARBA" id="ARBA00022741"/>
    </source>
</evidence>
<dbReference type="SUPFAM" id="SSF50249">
    <property type="entry name" value="Nucleic acid-binding proteins"/>
    <property type="match status" value="1"/>
</dbReference>
<evidence type="ECO:0000259" key="9">
    <source>
        <dbReference type="PROSITE" id="PS51194"/>
    </source>
</evidence>
<dbReference type="InterPro" id="IPR014001">
    <property type="entry name" value="Helicase_ATP-bd"/>
</dbReference>
<keyword evidence="7" id="KW-0234">DNA repair</keyword>
<feature type="domain" description="Helicase C-terminal" evidence="9">
    <location>
        <begin position="495"/>
        <end position="683"/>
    </location>
</feature>
<dbReference type="InterPro" id="IPR012340">
    <property type="entry name" value="NA-bd_OB-fold"/>
</dbReference>
<evidence type="ECO:0000256" key="5">
    <source>
        <dbReference type="ARBA" id="ARBA00022840"/>
    </source>
</evidence>
<keyword evidence="1" id="KW-0547">Nucleotide-binding</keyword>
<evidence type="ECO:0000256" key="2">
    <source>
        <dbReference type="ARBA" id="ARBA00022763"/>
    </source>
</evidence>
<dbReference type="InterPro" id="IPR011545">
    <property type="entry name" value="DEAD/DEAH_box_helicase_dom"/>
</dbReference>
<dbReference type="PANTHER" id="PTHR47964">
    <property type="entry name" value="ATP-DEPENDENT DNA HELICASE HOMOLOG RECG, CHLOROPLASTIC"/>
    <property type="match status" value="1"/>
</dbReference>
<dbReference type="Pfam" id="PF00271">
    <property type="entry name" value="Helicase_C"/>
    <property type="match status" value="1"/>
</dbReference>
<dbReference type="SUPFAM" id="SSF52540">
    <property type="entry name" value="P-loop containing nucleoside triphosphate hydrolases"/>
    <property type="match status" value="2"/>
</dbReference>
<keyword evidence="2" id="KW-0227">DNA damage</keyword>